<evidence type="ECO:0000313" key="4">
    <source>
        <dbReference type="EMBL" id="KAJ8906169.1"/>
    </source>
</evidence>
<dbReference type="Proteomes" id="UP001157974">
    <property type="component" value="Unassembled WGS sequence"/>
</dbReference>
<feature type="repeat" description="PPR" evidence="2">
    <location>
        <begin position="122"/>
        <end position="156"/>
    </location>
</feature>
<dbReference type="EMBL" id="JAMWBK010000004">
    <property type="protein sequence ID" value="KAJ8906169.1"/>
    <property type="molecule type" value="Genomic_DNA"/>
</dbReference>
<evidence type="ECO:0008006" key="6">
    <source>
        <dbReference type="Google" id="ProtNLM"/>
    </source>
</evidence>
<dbReference type="Pfam" id="PF13041">
    <property type="entry name" value="PPR_2"/>
    <property type="match status" value="3"/>
</dbReference>
<dbReference type="InterPro" id="IPR002885">
    <property type="entry name" value="PPR_rpt"/>
</dbReference>
<evidence type="ECO:0000256" key="3">
    <source>
        <dbReference type="SAM" id="MobiDB-lite"/>
    </source>
</evidence>
<feature type="repeat" description="PPR" evidence="2">
    <location>
        <begin position="333"/>
        <end position="367"/>
    </location>
</feature>
<feature type="repeat" description="PPR" evidence="2">
    <location>
        <begin position="298"/>
        <end position="332"/>
    </location>
</feature>
<feature type="repeat" description="PPR" evidence="2">
    <location>
        <begin position="227"/>
        <end position="261"/>
    </location>
</feature>
<keyword evidence="5" id="KW-1185">Reference proteome</keyword>
<organism evidence="4 5">
    <name type="scientific">Rhodosorus marinus</name>
    <dbReference type="NCBI Taxonomy" id="101924"/>
    <lineage>
        <taxon>Eukaryota</taxon>
        <taxon>Rhodophyta</taxon>
        <taxon>Stylonematophyceae</taxon>
        <taxon>Stylonematales</taxon>
        <taxon>Stylonemataceae</taxon>
        <taxon>Rhodosorus</taxon>
    </lineage>
</organism>
<keyword evidence="1" id="KW-0677">Repeat</keyword>
<feature type="repeat" description="PPR" evidence="2">
    <location>
        <begin position="262"/>
        <end position="297"/>
    </location>
</feature>
<feature type="repeat" description="PPR" evidence="2">
    <location>
        <begin position="368"/>
        <end position="402"/>
    </location>
</feature>
<dbReference type="Gene3D" id="1.25.40.10">
    <property type="entry name" value="Tetratricopeptide repeat domain"/>
    <property type="match status" value="3"/>
</dbReference>
<gene>
    <name evidence="4" type="ORF">NDN08_002664</name>
</gene>
<accession>A0AAV8UUI7</accession>
<dbReference type="AlphaFoldDB" id="A0AAV8UUI7"/>
<feature type="compositionally biased region" description="Basic and acidic residues" evidence="3">
    <location>
        <begin position="52"/>
        <end position="68"/>
    </location>
</feature>
<comment type="caution">
    <text evidence="4">The sequence shown here is derived from an EMBL/GenBank/DDBJ whole genome shotgun (WGS) entry which is preliminary data.</text>
</comment>
<dbReference type="Pfam" id="PF01535">
    <property type="entry name" value="PPR"/>
    <property type="match status" value="1"/>
</dbReference>
<reference evidence="4 5" key="1">
    <citation type="journal article" date="2023" name="Nat. Commun.">
        <title>Origin of minicircular mitochondrial genomes in red algae.</title>
        <authorList>
            <person name="Lee Y."/>
            <person name="Cho C.H."/>
            <person name="Lee Y.M."/>
            <person name="Park S.I."/>
            <person name="Yang J.H."/>
            <person name="West J.A."/>
            <person name="Bhattacharya D."/>
            <person name="Yoon H.S."/>
        </authorList>
    </citation>
    <scope>NUCLEOTIDE SEQUENCE [LARGE SCALE GENOMIC DNA]</scope>
    <source>
        <strain evidence="4 5">CCMP1338</strain>
        <tissue evidence="4">Whole cell</tissue>
    </source>
</reference>
<sequence length="492" mass="54909">MGFVEPLSLLSSRRGVSCCAREEGLGRVFEIEGRKGNGGDGPLPTGMGNLDSRAKNFKSDERSREGEQQQHNVKLLFKEFRSSGKLRYPKDATKLLGPGRCGSAFMKALLKEMKEDGMLGKVLPLYNSMIHALGVEGYPNEMWSVFEEMQRGGIKPDIVTYNSLMKGFAKAGDLTKVRLVFKEVSRKGLTKTAVTNATMIDAFVRNGDVFNAEALLEKLKASEFELNAIAWASIMHAYSQMGDLERVEELLRDMQKQGHQPTSITYSIFMNALLKAGRTHRTVQVLQEDMARSGIPITADNYNVLLHQCAKRRDLKSALKLYSTMESNRVAPDLVTLNIMVNVAGKAGNVDVARSFLNESIHRGFKNNVVGYRTMLASYGRARKYEEEMRLLEEIQAEGIELDLKMMTSIIQTKIETGRLDEAIETFGTLDSLGIKADAFLANKILHALQRDGSESSIRKGVELCSQLETQRLPMNNHTNELAKLLRKLLSN</sequence>
<dbReference type="InterPro" id="IPR011990">
    <property type="entry name" value="TPR-like_helical_dom_sf"/>
</dbReference>
<dbReference type="PROSITE" id="PS51375">
    <property type="entry name" value="PPR"/>
    <property type="match status" value="7"/>
</dbReference>
<name>A0AAV8UUI7_9RHOD</name>
<proteinExistence type="predicted"/>
<evidence type="ECO:0000313" key="5">
    <source>
        <dbReference type="Proteomes" id="UP001157974"/>
    </source>
</evidence>
<protein>
    <recommendedName>
        <fullName evidence="6">Pentacotripeptide-repeat region of PRORP domain-containing protein</fullName>
    </recommendedName>
</protein>
<dbReference type="PANTHER" id="PTHR47941">
    <property type="entry name" value="PENTATRICOPEPTIDE REPEAT-CONTAINING PROTEIN 3, MITOCHONDRIAL"/>
    <property type="match status" value="1"/>
</dbReference>
<dbReference type="Pfam" id="PF13812">
    <property type="entry name" value="PPR_3"/>
    <property type="match status" value="1"/>
</dbReference>
<evidence type="ECO:0000256" key="1">
    <source>
        <dbReference type="ARBA" id="ARBA00022737"/>
    </source>
</evidence>
<feature type="region of interest" description="Disordered" evidence="3">
    <location>
        <begin position="31"/>
        <end position="70"/>
    </location>
</feature>
<evidence type="ECO:0000256" key="2">
    <source>
        <dbReference type="PROSITE-ProRule" id="PRU00708"/>
    </source>
</evidence>
<feature type="repeat" description="PPR" evidence="2">
    <location>
        <begin position="157"/>
        <end position="191"/>
    </location>
</feature>
<dbReference type="NCBIfam" id="TIGR00756">
    <property type="entry name" value="PPR"/>
    <property type="match status" value="6"/>
</dbReference>